<dbReference type="VEuPathDB" id="MicrosporidiaDB:G9O61_00g008320"/>
<dbReference type="AlphaFoldDB" id="A0A0F9YUZ8"/>
<dbReference type="UniPathway" id="UPA00109">
    <property type="reaction ID" value="UER00183"/>
</dbReference>
<dbReference type="OMA" id="WRAVITI"/>
<dbReference type="Pfam" id="PF00274">
    <property type="entry name" value="Glycolytic"/>
    <property type="match status" value="1"/>
</dbReference>
<dbReference type="InterPro" id="IPR013785">
    <property type="entry name" value="Aldolase_TIM"/>
</dbReference>
<evidence type="ECO:0000256" key="5">
    <source>
        <dbReference type="ARBA" id="ARBA00023239"/>
    </source>
</evidence>
<keyword evidence="4" id="KW-0324">Glycolysis</keyword>
<gene>
    <name evidence="6" type="ORF">AAJ76_5000123970</name>
</gene>
<dbReference type="InterPro" id="IPR000741">
    <property type="entry name" value="FBA_I"/>
</dbReference>
<dbReference type="NCBIfam" id="NF033379">
    <property type="entry name" value="FrucBisAld_I"/>
    <property type="match status" value="1"/>
</dbReference>
<dbReference type="OrthoDB" id="36455at2759"/>
<evidence type="ECO:0000256" key="4">
    <source>
        <dbReference type="ARBA" id="ARBA00023152"/>
    </source>
</evidence>
<proteinExistence type="inferred from homology"/>
<evidence type="ECO:0000256" key="1">
    <source>
        <dbReference type="ARBA" id="ARBA00004714"/>
    </source>
</evidence>
<evidence type="ECO:0000256" key="2">
    <source>
        <dbReference type="ARBA" id="ARBA00010387"/>
    </source>
</evidence>
<keyword evidence="5" id="KW-0456">Lyase</keyword>
<dbReference type="SUPFAM" id="SSF51569">
    <property type="entry name" value="Aldolase"/>
    <property type="match status" value="1"/>
</dbReference>
<dbReference type="SMR" id="A0A0F9YUZ8"/>
<evidence type="ECO:0000313" key="7">
    <source>
        <dbReference type="Proteomes" id="UP000034350"/>
    </source>
</evidence>
<evidence type="ECO:0000256" key="3">
    <source>
        <dbReference type="ARBA" id="ARBA00013068"/>
    </source>
</evidence>
<organism evidence="6 7">
    <name type="scientific">Vairimorpha ceranae</name>
    <dbReference type="NCBI Taxonomy" id="40302"/>
    <lineage>
        <taxon>Eukaryota</taxon>
        <taxon>Fungi</taxon>
        <taxon>Fungi incertae sedis</taxon>
        <taxon>Microsporidia</taxon>
        <taxon>Nosematidae</taxon>
        <taxon>Vairimorpha</taxon>
    </lineage>
</organism>
<dbReference type="PANTHER" id="PTHR11627">
    <property type="entry name" value="FRUCTOSE-BISPHOSPHATE ALDOLASE"/>
    <property type="match status" value="1"/>
</dbReference>
<dbReference type="Proteomes" id="UP000034350">
    <property type="component" value="Unassembled WGS sequence"/>
</dbReference>
<dbReference type="EMBL" id="JPQZ01000005">
    <property type="protein sequence ID" value="KKO76287.1"/>
    <property type="molecule type" value="Genomic_DNA"/>
</dbReference>
<name>A0A0F9YUZ8_9MICR</name>
<dbReference type="RefSeq" id="XP_024332029.1">
    <property type="nucleotide sequence ID" value="XM_024475826.1"/>
</dbReference>
<protein>
    <recommendedName>
        <fullName evidence="3">fructose-bisphosphate aldolase</fullName>
        <ecNumber evidence="3">4.1.2.13</ecNumber>
    </recommendedName>
</protein>
<keyword evidence="7" id="KW-1185">Reference proteome</keyword>
<accession>A0A0F9YUZ8</accession>
<dbReference type="GO" id="GO:0006096">
    <property type="term" value="P:glycolytic process"/>
    <property type="evidence" value="ECO:0007669"/>
    <property type="project" value="UniProtKB-UniPathway"/>
</dbReference>
<evidence type="ECO:0000313" key="6">
    <source>
        <dbReference type="EMBL" id="KKO76287.1"/>
    </source>
</evidence>
<dbReference type="VEuPathDB" id="MicrosporidiaDB:NCER_100242"/>
<comment type="similarity">
    <text evidence="2">Belongs to the class I fructose-bisphosphate aldolase family.</text>
</comment>
<dbReference type="VEuPathDB" id="MicrosporidiaDB:AAJ76_5000123970"/>
<sequence length="334" mass="37622">MEKETENLLNLGATAKKILENNKGILAVDESPSSMEDKFKNFDISNTEENRRKLRELLFMTEGYEKFIGGAILNEETFSQKASNGKLLVDILIEKNVCVGIKLDKGLQNFEDEERISVGLEDLENRIQNSLFEKAVFAKWRSLFIASKDLPTMDCIDENCKILAKYAKICQKYGKVPIVEPELYFKGNYQIEDSKKHTKQILSHLIRYLNDEDVYLPGILIKMGFVTQGTESSVQNSYEGVGLATLNAMISTIPCGVPGVVFLSGGHTQEDSIGYLSAVNNYKVLKTWDISFSYGRTLTDAPIAEWNGKDENINKAQKAFFNLAKRCYMANKGK</sequence>
<comment type="caution">
    <text evidence="6">The sequence shown here is derived from an EMBL/GenBank/DDBJ whole genome shotgun (WGS) entry which is preliminary data.</text>
</comment>
<dbReference type="GeneID" id="36320773"/>
<dbReference type="EC" id="4.1.2.13" evidence="3"/>
<comment type="pathway">
    <text evidence="1">Carbohydrate degradation; glycolysis; D-glyceraldehyde 3-phosphate and glycerone phosphate from D-glucose: step 4/4.</text>
</comment>
<reference evidence="6 7" key="1">
    <citation type="journal article" date="2015" name="Environ. Microbiol.">
        <title>Genome analyses suggest the presence of polyploidy and recent human-driven expansions in eight global populations of the honeybee pathogen Nosema ceranae.</title>
        <authorList>
            <person name="Pelin A."/>
            <person name="Selman M."/>
            <person name="Aris-Brosou S."/>
            <person name="Farinelli L."/>
            <person name="Corradi N."/>
        </authorList>
    </citation>
    <scope>NUCLEOTIDE SEQUENCE [LARGE SCALE GENOMIC DNA]</scope>
    <source>
        <strain evidence="6 7">PA08 1199</strain>
    </source>
</reference>
<dbReference type="Gene3D" id="3.20.20.70">
    <property type="entry name" value="Aldolase class I"/>
    <property type="match status" value="1"/>
</dbReference>
<dbReference type="GO" id="GO:0004332">
    <property type="term" value="F:fructose-bisphosphate aldolase activity"/>
    <property type="evidence" value="ECO:0007669"/>
    <property type="project" value="UniProtKB-EC"/>
</dbReference>